<keyword evidence="6" id="KW-0732">Signal</keyword>
<feature type="binding site" evidence="5">
    <location>
        <begin position="132"/>
        <end position="134"/>
    </location>
    <ligand>
        <name>FMN</name>
        <dbReference type="ChEBI" id="CHEBI:58210"/>
    </ligand>
</feature>
<feature type="binding site" evidence="5">
    <location>
        <position position="183"/>
    </location>
    <ligand>
        <name>FMN</name>
        <dbReference type="ChEBI" id="CHEBI:58210"/>
    </ligand>
</feature>
<feature type="binding site" evidence="5">
    <location>
        <position position="221"/>
    </location>
    <ligand>
        <name>glyoxylate</name>
        <dbReference type="ChEBI" id="CHEBI:36655"/>
    </ligand>
</feature>
<dbReference type="PANTHER" id="PTHR10578:SF140">
    <property type="entry name" value="FMN HYDROXY ACID DEHYDROGENASE DOMAIN-CONTAINING PROTEIN"/>
    <property type="match status" value="1"/>
</dbReference>
<keyword evidence="9" id="KW-1185">Reference proteome</keyword>
<feature type="binding site" evidence="5">
    <location>
        <position position="280"/>
    </location>
    <ligand>
        <name>FMN</name>
        <dbReference type="ChEBI" id="CHEBI:58210"/>
    </ligand>
</feature>
<dbReference type="Pfam" id="PF01070">
    <property type="entry name" value="FMN_dh"/>
    <property type="match status" value="2"/>
</dbReference>
<proteinExistence type="inferred from homology"/>
<dbReference type="InterPro" id="IPR008259">
    <property type="entry name" value="FMN_hydac_DH_AS"/>
</dbReference>
<feature type="active site" description="Proton acceptor" evidence="4">
    <location>
        <position position="282"/>
    </location>
</feature>
<keyword evidence="2" id="KW-0560">Oxidoreductase</keyword>
<dbReference type="CDD" id="cd02922">
    <property type="entry name" value="FCB2_FMN"/>
    <property type="match status" value="1"/>
</dbReference>
<feature type="binding site" evidence="5">
    <location>
        <position position="77"/>
    </location>
    <ligand>
        <name>glyoxylate</name>
        <dbReference type="ChEBI" id="CHEBI:36655"/>
    </ligand>
</feature>
<evidence type="ECO:0000313" key="8">
    <source>
        <dbReference type="EMBL" id="CAH0023894.1"/>
    </source>
</evidence>
<feature type="binding site" evidence="5">
    <location>
        <position position="212"/>
    </location>
    <ligand>
        <name>FMN</name>
        <dbReference type="ChEBI" id="CHEBI:58210"/>
    </ligand>
</feature>
<dbReference type="InterPro" id="IPR000262">
    <property type="entry name" value="FMN-dep_DH"/>
</dbReference>
<dbReference type="Proteomes" id="UP000696573">
    <property type="component" value="Unassembled WGS sequence"/>
</dbReference>
<evidence type="ECO:0000256" key="2">
    <source>
        <dbReference type="ARBA" id="ARBA00023002"/>
    </source>
</evidence>
<dbReference type="InterPro" id="IPR013785">
    <property type="entry name" value="Aldolase_TIM"/>
</dbReference>
<dbReference type="InterPro" id="IPR012133">
    <property type="entry name" value="Alpha-hydoxy_acid_DH_FMN"/>
</dbReference>
<comment type="similarity">
    <text evidence="3">Belongs to the FMN-dependent alpha-hydroxy acid dehydrogenase family.</text>
</comment>
<evidence type="ECO:0000256" key="4">
    <source>
        <dbReference type="PIRSR" id="PIRSR000138-1"/>
    </source>
</evidence>
<feature type="signal peptide" evidence="6">
    <location>
        <begin position="1"/>
        <end position="26"/>
    </location>
</feature>
<dbReference type="Gene3D" id="3.20.20.70">
    <property type="entry name" value="Aldolase class I"/>
    <property type="match status" value="2"/>
</dbReference>
<gene>
    <name evidence="8" type="ORF">CRHIZ90672A_00000305</name>
</gene>
<feature type="binding site" evidence="5">
    <location>
        <position position="161"/>
    </location>
    <ligand>
        <name>FMN</name>
        <dbReference type="ChEBI" id="CHEBI:58210"/>
    </ligand>
</feature>
<keyword evidence="5" id="KW-0288">FMN</keyword>
<feature type="domain" description="FMN hydroxy acid dehydrogenase" evidence="7">
    <location>
        <begin position="51"/>
        <end position="389"/>
    </location>
</feature>
<dbReference type="PROSITE" id="PS51349">
    <property type="entry name" value="FMN_HYDROXY_ACID_DH_2"/>
    <property type="match status" value="1"/>
</dbReference>
<dbReference type="AlphaFoldDB" id="A0A9N9VIB2"/>
<dbReference type="GO" id="GO:0010181">
    <property type="term" value="F:FMN binding"/>
    <property type="evidence" value="ECO:0007669"/>
    <property type="project" value="InterPro"/>
</dbReference>
<name>A0A9N9VIB2_9HYPO</name>
<dbReference type="SUPFAM" id="SSF51395">
    <property type="entry name" value="FMN-linked oxidoreductases"/>
    <property type="match status" value="1"/>
</dbReference>
<dbReference type="EMBL" id="CABFNQ020000694">
    <property type="protein sequence ID" value="CAH0023894.1"/>
    <property type="molecule type" value="Genomic_DNA"/>
</dbReference>
<feature type="binding site" evidence="5">
    <location>
        <position position="186"/>
    </location>
    <ligand>
        <name>glyoxylate</name>
        <dbReference type="ChEBI" id="CHEBI:36655"/>
    </ligand>
</feature>
<dbReference type="GO" id="GO:0016491">
    <property type="term" value="F:oxidoreductase activity"/>
    <property type="evidence" value="ECO:0007669"/>
    <property type="project" value="UniProtKB-KW"/>
</dbReference>
<dbReference type="InterPro" id="IPR037458">
    <property type="entry name" value="L-MDH/L-LDH_FMN-bd"/>
</dbReference>
<feature type="binding site" evidence="5">
    <location>
        <begin position="339"/>
        <end position="340"/>
    </location>
    <ligand>
        <name>FMN</name>
        <dbReference type="ChEBI" id="CHEBI:58210"/>
    </ligand>
</feature>
<comment type="cofactor">
    <cofactor evidence="1">
        <name>FMN</name>
        <dbReference type="ChEBI" id="CHEBI:58210"/>
    </cofactor>
</comment>
<dbReference type="OrthoDB" id="1925334at2759"/>
<organism evidence="8 9">
    <name type="scientific">Clonostachys rhizophaga</name>
    <dbReference type="NCBI Taxonomy" id="160324"/>
    <lineage>
        <taxon>Eukaryota</taxon>
        <taxon>Fungi</taxon>
        <taxon>Dikarya</taxon>
        <taxon>Ascomycota</taxon>
        <taxon>Pezizomycotina</taxon>
        <taxon>Sordariomycetes</taxon>
        <taxon>Hypocreomycetidae</taxon>
        <taxon>Hypocreales</taxon>
        <taxon>Bionectriaceae</taxon>
        <taxon>Clonostachys</taxon>
    </lineage>
</organism>
<dbReference type="InterPro" id="IPR037396">
    <property type="entry name" value="FMN_HAD"/>
</dbReference>
<feature type="binding site" evidence="5">
    <location>
        <begin position="316"/>
        <end position="320"/>
    </location>
    <ligand>
        <name>FMN</name>
        <dbReference type="ChEBI" id="CHEBI:58210"/>
    </ligand>
</feature>
<feature type="chain" id="PRO_5040500189" description="FMN hydroxy acid dehydrogenase domain-containing protein" evidence="6">
    <location>
        <begin position="27"/>
        <end position="393"/>
    </location>
</feature>
<keyword evidence="5" id="KW-0285">Flavoprotein</keyword>
<feature type="binding site" evidence="5">
    <location>
        <position position="282"/>
    </location>
    <ligand>
        <name>glyoxylate</name>
        <dbReference type="ChEBI" id="CHEBI:36655"/>
    </ligand>
</feature>
<feature type="binding site" evidence="5">
    <location>
        <position position="285"/>
    </location>
    <ligand>
        <name>glyoxylate</name>
        <dbReference type="ChEBI" id="CHEBI:36655"/>
    </ligand>
</feature>
<evidence type="ECO:0000256" key="3">
    <source>
        <dbReference type="ARBA" id="ARBA00024042"/>
    </source>
</evidence>
<dbReference type="PIRSF" id="PIRSF000138">
    <property type="entry name" value="Al-hdrx_acd_dh"/>
    <property type="match status" value="1"/>
</dbReference>
<evidence type="ECO:0000256" key="5">
    <source>
        <dbReference type="PIRSR" id="PIRSR000138-2"/>
    </source>
</evidence>
<protein>
    <recommendedName>
        <fullName evidence="7">FMN hydroxy acid dehydrogenase domain-containing protein</fullName>
    </recommendedName>
</protein>
<dbReference type="PROSITE" id="PS00557">
    <property type="entry name" value="FMN_HYDROXY_ACID_DH_1"/>
    <property type="match status" value="1"/>
</dbReference>
<evidence type="ECO:0000256" key="6">
    <source>
        <dbReference type="SAM" id="SignalP"/>
    </source>
</evidence>
<sequence length="393" mass="43544">MFHRPSIIMKAQFLSSAAFLASGAMAARPFLNEPDTAIELSLPDLKVGDLAPLEKMVGLPDFEFAARNYLSDANYTYYRNGAAGEWSYRQNLELFQQYRLRPRTMIDVTKIEDSLPTTILGHNFSAPFYITPCARAGYAHPDAELNLVKAAGEQGLLYIPSHYASKTIEEIAEVKKEGQVLFQQVYLNSNHTRTQVEFDRAKAAGYKAIVFTVDAPAPGNRQRALRFGVGSSNTEYTYITWDYYKNLTTLTDLPILLKGIQTVDDARLALENGVPGIILSNHGGRQLDTARSSLEVALEIHNEEPDLFKKLEIFADGGVRYGNDALKLLALGVKAVGVGRPFMYANIYGQEGVEKAIELLKNEIAVDSANLGVADLKKIDHRYVIYNSLGYSG</sequence>
<evidence type="ECO:0000259" key="7">
    <source>
        <dbReference type="PROSITE" id="PS51349"/>
    </source>
</evidence>
<accession>A0A9N9VIB2</accession>
<dbReference type="PANTHER" id="PTHR10578">
    <property type="entry name" value="S -2-HYDROXY-ACID OXIDASE-RELATED"/>
    <property type="match status" value="1"/>
</dbReference>
<evidence type="ECO:0000313" key="9">
    <source>
        <dbReference type="Proteomes" id="UP000696573"/>
    </source>
</evidence>
<reference evidence="8" key="1">
    <citation type="submission" date="2021-10" db="EMBL/GenBank/DDBJ databases">
        <authorList>
            <person name="Piombo E."/>
        </authorList>
    </citation>
    <scope>NUCLEOTIDE SEQUENCE</scope>
</reference>
<feature type="binding site" evidence="5">
    <location>
        <position position="258"/>
    </location>
    <ligand>
        <name>FMN</name>
        <dbReference type="ChEBI" id="CHEBI:58210"/>
    </ligand>
</feature>
<comment type="caution">
    <text evidence="8">The sequence shown here is derived from an EMBL/GenBank/DDBJ whole genome shotgun (WGS) entry which is preliminary data.</text>
</comment>
<evidence type="ECO:0000256" key="1">
    <source>
        <dbReference type="ARBA" id="ARBA00001917"/>
    </source>
</evidence>